<dbReference type="PANTHER" id="PTHR43401">
    <property type="entry name" value="L-THREONINE 3-DEHYDROGENASE"/>
    <property type="match status" value="1"/>
</dbReference>
<evidence type="ECO:0000259" key="5">
    <source>
        <dbReference type="SMART" id="SM00829"/>
    </source>
</evidence>
<dbReference type="GO" id="GO:0016491">
    <property type="term" value="F:oxidoreductase activity"/>
    <property type="evidence" value="ECO:0007669"/>
    <property type="project" value="UniProtKB-KW"/>
</dbReference>
<dbReference type="Gene3D" id="3.90.180.10">
    <property type="entry name" value="Medium-chain alcohol dehydrogenases, catalytic domain"/>
    <property type="match status" value="1"/>
</dbReference>
<keyword evidence="7" id="KW-1185">Reference proteome</keyword>
<dbReference type="InterPro" id="IPR013154">
    <property type="entry name" value="ADH-like_N"/>
</dbReference>
<dbReference type="InterPro" id="IPR002328">
    <property type="entry name" value="ADH_Zn_CS"/>
</dbReference>
<dbReference type="Pfam" id="PF00107">
    <property type="entry name" value="ADH_zinc_N"/>
    <property type="match status" value="1"/>
</dbReference>
<evidence type="ECO:0000256" key="2">
    <source>
        <dbReference type="ARBA" id="ARBA00022833"/>
    </source>
</evidence>
<dbReference type="Pfam" id="PF08240">
    <property type="entry name" value="ADH_N"/>
    <property type="match status" value="1"/>
</dbReference>
<dbReference type="InterPro" id="IPR013149">
    <property type="entry name" value="ADH-like_C"/>
</dbReference>
<protein>
    <submittedName>
        <fullName evidence="6">Chaperonin 10-like protein</fullName>
    </submittedName>
</protein>
<dbReference type="GO" id="GO:0008270">
    <property type="term" value="F:zinc ion binding"/>
    <property type="evidence" value="ECO:0007669"/>
    <property type="project" value="InterPro"/>
</dbReference>
<keyword evidence="3" id="KW-0560">Oxidoreductase</keyword>
<dbReference type="SUPFAM" id="SSF50129">
    <property type="entry name" value="GroES-like"/>
    <property type="match status" value="1"/>
</dbReference>
<dbReference type="GeneID" id="39602627"/>
<reference evidence="6 7" key="1">
    <citation type="journal article" date="2018" name="Front. Microbiol.">
        <title>Genomic and genetic insights into a cosmopolitan fungus, Paecilomyces variotii (Eurotiales).</title>
        <authorList>
            <person name="Urquhart A.S."/>
            <person name="Mondo S.J."/>
            <person name="Makela M.R."/>
            <person name="Hane J.K."/>
            <person name="Wiebenga A."/>
            <person name="He G."/>
            <person name="Mihaltcheva S."/>
            <person name="Pangilinan J."/>
            <person name="Lipzen A."/>
            <person name="Barry K."/>
            <person name="de Vries R.P."/>
            <person name="Grigoriev I.V."/>
            <person name="Idnurm A."/>
        </authorList>
    </citation>
    <scope>NUCLEOTIDE SEQUENCE [LARGE SCALE GENOMIC DNA]</scope>
    <source>
        <strain evidence="6 7">CBS 101075</strain>
    </source>
</reference>
<evidence type="ECO:0000256" key="1">
    <source>
        <dbReference type="ARBA" id="ARBA00022723"/>
    </source>
</evidence>
<dbReference type="PANTHER" id="PTHR43401:SF2">
    <property type="entry name" value="L-THREONINE 3-DEHYDROGENASE"/>
    <property type="match status" value="1"/>
</dbReference>
<dbReference type="RefSeq" id="XP_028481726.1">
    <property type="nucleotide sequence ID" value="XM_028633350.1"/>
</dbReference>
<gene>
    <name evidence="6" type="ORF">C8Q69DRAFT_514975</name>
</gene>
<evidence type="ECO:0000256" key="4">
    <source>
        <dbReference type="RuleBase" id="RU361277"/>
    </source>
</evidence>
<dbReference type="InterPro" id="IPR050129">
    <property type="entry name" value="Zn_alcohol_dh"/>
</dbReference>
<sequence length="352" mass="37613">MRSVRFHGRGDVRVDTIEEPTCGKGQVKLRPAFVGVCGSDLHEYSGGPVLIPGKPHGITGTSLPVSIGHEFGGIVEEVGEGVTHVSPGQKAVVRPTIFDGTCASCKQGYQYCCENIGFIGLSFGGGMSEHIVAPGGHFYALPDDISLETAALIEPLAVAWHAVNLSPFKMGDSVFIIGGGPIGIGIVQVLKLQGAKHIIVAEVTENRKVFSREFGATHVLDPKEVDIPQKVRELTDGIGADVVFDAAGVEGALNSAILACRTHGTIVNVAVWEKRPHINVNDLMYKEIKYTGAALYDESAFTNVIQALCHGQLKPEKMITGKVKLDEVDEKAFQALIKDRDGHCKILVDVQG</sequence>
<comment type="caution">
    <text evidence="6">The sequence shown here is derived from an EMBL/GenBank/DDBJ whole genome shotgun (WGS) entry which is preliminary data.</text>
</comment>
<organism evidence="6 7">
    <name type="scientific">Byssochlamys spectabilis</name>
    <name type="common">Paecilomyces variotii</name>
    <dbReference type="NCBI Taxonomy" id="264951"/>
    <lineage>
        <taxon>Eukaryota</taxon>
        <taxon>Fungi</taxon>
        <taxon>Dikarya</taxon>
        <taxon>Ascomycota</taxon>
        <taxon>Pezizomycotina</taxon>
        <taxon>Eurotiomycetes</taxon>
        <taxon>Eurotiomycetidae</taxon>
        <taxon>Eurotiales</taxon>
        <taxon>Thermoascaceae</taxon>
        <taxon>Paecilomyces</taxon>
    </lineage>
</organism>
<dbReference type="InterPro" id="IPR020843">
    <property type="entry name" value="ER"/>
</dbReference>
<dbReference type="Proteomes" id="UP000283841">
    <property type="component" value="Unassembled WGS sequence"/>
</dbReference>
<proteinExistence type="inferred from homology"/>
<dbReference type="AlphaFoldDB" id="A0A443HJQ1"/>
<dbReference type="EMBL" id="RCNU01000014">
    <property type="protein sequence ID" value="RWQ92081.1"/>
    <property type="molecule type" value="Genomic_DNA"/>
</dbReference>
<feature type="domain" description="Enoyl reductase (ER)" evidence="5">
    <location>
        <begin position="8"/>
        <end position="348"/>
    </location>
</feature>
<keyword evidence="2 4" id="KW-0862">Zinc</keyword>
<dbReference type="InterPro" id="IPR011032">
    <property type="entry name" value="GroES-like_sf"/>
</dbReference>
<evidence type="ECO:0000313" key="6">
    <source>
        <dbReference type="EMBL" id="RWQ92081.1"/>
    </source>
</evidence>
<dbReference type="PROSITE" id="PS00059">
    <property type="entry name" value="ADH_ZINC"/>
    <property type="match status" value="1"/>
</dbReference>
<dbReference type="CDD" id="cd08233">
    <property type="entry name" value="butanediol_DH_like"/>
    <property type="match status" value="1"/>
</dbReference>
<dbReference type="InterPro" id="IPR036291">
    <property type="entry name" value="NAD(P)-bd_dom_sf"/>
</dbReference>
<dbReference type="Gene3D" id="3.40.50.720">
    <property type="entry name" value="NAD(P)-binding Rossmann-like Domain"/>
    <property type="match status" value="1"/>
</dbReference>
<comment type="cofactor">
    <cofactor evidence="4">
        <name>Zn(2+)</name>
        <dbReference type="ChEBI" id="CHEBI:29105"/>
    </cofactor>
</comment>
<dbReference type="VEuPathDB" id="FungiDB:C8Q69DRAFT_514975"/>
<dbReference type="STRING" id="264951.A0A443HJQ1"/>
<evidence type="ECO:0000256" key="3">
    <source>
        <dbReference type="ARBA" id="ARBA00023002"/>
    </source>
</evidence>
<keyword evidence="1 4" id="KW-0479">Metal-binding</keyword>
<name>A0A443HJQ1_BYSSP</name>
<dbReference type="SUPFAM" id="SSF51735">
    <property type="entry name" value="NAD(P)-binding Rossmann-fold domains"/>
    <property type="match status" value="1"/>
</dbReference>
<dbReference type="SMART" id="SM00829">
    <property type="entry name" value="PKS_ER"/>
    <property type="match status" value="1"/>
</dbReference>
<evidence type="ECO:0000313" key="7">
    <source>
        <dbReference type="Proteomes" id="UP000283841"/>
    </source>
</evidence>
<accession>A0A443HJQ1</accession>
<comment type="similarity">
    <text evidence="4">Belongs to the zinc-containing alcohol dehydrogenase family.</text>
</comment>